<dbReference type="AlphaFoldDB" id="A0A098B406"/>
<dbReference type="RefSeq" id="WP_018212576.1">
    <property type="nucleotide sequence ID" value="NZ_LK996017.1"/>
</dbReference>
<proteinExistence type="predicted"/>
<keyword evidence="1" id="KW-0282">Flagellum</keyword>
<name>A0A098B406_DESHA</name>
<reference evidence="2 3" key="2">
    <citation type="submission" date="2015-12" db="EMBL/GenBank/DDBJ databases">
        <title>Draft Genome Sequence of Desulfitobacterium hafniense Strain DH, a Sulfate-reducing Bacterium Isolated from Paddy Soils.</title>
        <authorList>
            <person name="Bao P."/>
            <person name="Zhang X."/>
            <person name="Li G."/>
        </authorList>
    </citation>
    <scope>NUCLEOTIDE SEQUENCE [LARGE SCALE GENOMIC DNA]</scope>
    <source>
        <strain evidence="2 3">DH</strain>
    </source>
</reference>
<accession>A0A098B406</accession>
<dbReference type="Pfam" id="PF06289">
    <property type="entry name" value="FlbD"/>
    <property type="match status" value="1"/>
</dbReference>
<keyword evidence="1" id="KW-0966">Cell projection</keyword>
<evidence type="ECO:0000313" key="1">
    <source>
        <dbReference type="EMBL" id="CDX03110.1"/>
    </source>
</evidence>
<dbReference type="PANTHER" id="PTHR39185">
    <property type="entry name" value="SWARMING MOTILITY PROTEIN SWRD"/>
    <property type="match status" value="1"/>
</dbReference>
<reference evidence="1" key="1">
    <citation type="submission" date="2014-07" db="EMBL/GenBank/DDBJ databases">
        <authorList>
            <person name="Hornung V.Bastian."/>
        </authorList>
    </citation>
    <scope>NUCLEOTIDE SEQUENCE</scope>
    <source>
        <strain evidence="1">PCE-S</strain>
    </source>
</reference>
<dbReference type="EMBL" id="LK996017">
    <property type="protein sequence ID" value="CDX03110.1"/>
    <property type="molecule type" value="Genomic_DNA"/>
</dbReference>
<dbReference type="PANTHER" id="PTHR39185:SF1">
    <property type="entry name" value="SWARMING MOTILITY PROTEIN SWRD"/>
    <property type="match status" value="1"/>
</dbReference>
<dbReference type="InterPro" id="IPR009384">
    <property type="entry name" value="SwrD-like"/>
</dbReference>
<evidence type="ECO:0000313" key="3">
    <source>
        <dbReference type="Proteomes" id="UP000054623"/>
    </source>
</evidence>
<organism evidence="1">
    <name type="scientific">Desulfitobacterium hafniense</name>
    <name type="common">Desulfitobacterium frappieri</name>
    <dbReference type="NCBI Taxonomy" id="49338"/>
    <lineage>
        <taxon>Bacteria</taxon>
        <taxon>Bacillati</taxon>
        <taxon>Bacillota</taxon>
        <taxon>Clostridia</taxon>
        <taxon>Eubacteriales</taxon>
        <taxon>Desulfitobacteriaceae</taxon>
        <taxon>Desulfitobacterium</taxon>
    </lineage>
</organism>
<dbReference type="PATRIC" id="fig|49338.4.peg.3472"/>
<keyword evidence="1" id="KW-0969">Cilium</keyword>
<dbReference type="Proteomes" id="UP000054623">
    <property type="component" value="Unassembled WGS sequence"/>
</dbReference>
<gene>
    <name evidence="2" type="ORF">AT727_03375</name>
    <name evidence="1" type="ORF">DPCES_3223</name>
</gene>
<sequence>MIEVTRINGKKLVLNSDLIESMEATPDTVITLTGGNKYVVTETTEELIRRVTEYKRHCHPLFREEGEMSEQWTES</sequence>
<dbReference type="OrthoDB" id="9799862at2"/>
<evidence type="ECO:0000313" key="2">
    <source>
        <dbReference type="EMBL" id="KTE91989.1"/>
    </source>
</evidence>
<dbReference type="EMBL" id="LOCK01000017">
    <property type="protein sequence ID" value="KTE91989.1"/>
    <property type="molecule type" value="Genomic_DNA"/>
</dbReference>
<protein>
    <submittedName>
        <fullName evidence="1 2">Flagellar protein</fullName>
    </submittedName>
</protein>